<reference evidence="2 3" key="1">
    <citation type="submission" date="2018-08" db="EMBL/GenBank/DDBJ databases">
        <title>A genome reference for cultivated species of the human gut microbiota.</title>
        <authorList>
            <person name="Zou Y."/>
            <person name="Xue W."/>
            <person name="Luo G."/>
        </authorList>
    </citation>
    <scope>NUCLEOTIDE SEQUENCE [LARGE SCALE GENOMIC DNA]</scope>
    <source>
        <strain evidence="2 3">AM25-6</strain>
    </source>
</reference>
<dbReference type="GO" id="GO:0061504">
    <property type="term" value="P:cyclic threonylcarbamoyladenosine biosynthetic process"/>
    <property type="evidence" value="ECO:0007669"/>
    <property type="project" value="TreeGrafter"/>
</dbReference>
<dbReference type="InterPro" id="IPR045886">
    <property type="entry name" value="ThiF/MoeB/HesA"/>
</dbReference>
<dbReference type="EMBL" id="QUSM01000002">
    <property type="protein sequence ID" value="RGD75532.1"/>
    <property type="molecule type" value="Genomic_DNA"/>
</dbReference>
<dbReference type="InterPro" id="IPR035985">
    <property type="entry name" value="Ubiquitin-activating_enz"/>
</dbReference>
<dbReference type="CDD" id="cd00755">
    <property type="entry name" value="YgdL_like"/>
    <property type="match status" value="1"/>
</dbReference>
<dbReference type="Gene3D" id="3.40.50.720">
    <property type="entry name" value="NAD(P)-binding Rossmann-like Domain"/>
    <property type="match status" value="1"/>
</dbReference>
<comment type="caution">
    <text evidence="2">The sequence shown here is derived from an EMBL/GenBank/DDBJ whole genome shotgun (WGS) entry which is preliminary data.</text>
</comment>
<proteinExistence type="predicted"/>
<name>A0A3E3E1U5_9FIRM</name>
<dbReference type="Proteomes" id="UP000261212">
    <property type="component" value="Unassembled WGS sequence"/>
</dbReference>
<feature type="domain" description="THIF-type NAD/FAD binding fold" evidence="1">
    <location>
        <begin position="9"/>
        <end position="147"/>
    </location>
</feature>
<evidence type="ECO:0000313" key="3">
    <source>
        <dbReference type="Proteomes" id="UP000261212"/>
    </source>
</evidence>
<protein>
    <submittedName>
        <fullName evidence="2">tRNA threonylcarbamoyladenosine dehydratase</fullName>
    </submittedName>
</protein>
<dbReference type="PANTHER" id="PTHR43267:SF1">
    <property type="entry name" value="TRNA THREONYLCARBAMOYLADENOSINE DEHYDRATASE"/>
    <property type="match status" value="1"/>
</dbReference>
<dbReference type="Pfam" id="PF00899">
    <property type="entry name" value="ThiF"/>
    <property type="match status" value="1"/>
</dbReference>
<dbReference type="GO" id="GO:0008641">
    <property type="term" value="F:ubiquitin-like modifier activating enzyme activity"/>
    <property type="evidence" value="ECO:0007669"/>
    <property type="project" value="InterPro"/>
</dbReference>
<dbReference type="SUPFAM" id="SSF69572">
    <property type="entry name" value="Activating enzymes of the ubiquitin-like proteins"/>
    <property type="match status" value="1"/>
</dbReference>
<evidence type="ECO:0000259" key="1">
    <source>
        <dbReference type="Pfam" id="PF00899"/>
    </source>
</evidence>
<sequence length="224" mass="25457">MRFYKNELLIGKANVERLKNKKVLIIGCGGVGGFAAEAIARSGIFNITIVDNDIIDITNLNRQIISLSSNIGKNKVDVLYDRIKDINPSCSVIKIKEFINNENLKDIVEKDFDYVIDAIDSMTSKIDLIEYCYNNNIKIISSMGMGNRLSPENIIIDDIYKTKYCPMAKIIRKELRKRDIKHLTVCYSQNEVNKRYKEPSSMIFAPGVCGINMAYKVINDLIET</sequence>
<dbReference type="AlphaFoldDB" id="A0A3E3E1U5"/>
<dbReference type="InterPro" id="IPR000594">
    <property type="entry name" value="ThiF_NAD_FAD-bd"/>
</dbReference>
<organism evidence="2 3">
    <name type="scientific">Anaerofustis stercorihominis</name>
    <dbReference type="NCBI Taxonomy" id="214853"/>
    <lineage>
        <taxon>Bacteria</taxon>
        <taxon>Bacillati</taxon>
        <taxon>Bacillota</taxon>
        <taxon>Clostridia</taxon>
        <taxon>Eubacteriales</taxon>
        <taxon>Eubacteriaceae</taxon>
        <taxon>Anaerofustis</taxon>
    </lineage>
</organism>
<accession>A0A3E3E1U5</accession>
<dbReference type="GO" id="GO:0061503">
    <property type="term" value="F:tRNA threonylcarbamoyladenosine dehydratase"/>
    <property type="evidence" value="ECO:0007669"/>
    <property type="project" value="TreeGrafter"/>
</dbReference>
<evidence type="ECO:0000313" key="2">
    <source>
        <dbReference type="EMBL" id="RGD75532.1"/>
    </source>
</evidence>
<dbReference type="RefSeq" id="WP_117531770.1">
    <property type="nucleotide sequence ID" value="NZ_CP176644.1"/>
</dbReference>
<gene>
    <name evidence="2" type="ORF">DW687_04185</name>
</gene>
<dbReference type="PANTHER" id="PTHR43267">
    <property type="entry name" value="TRNA THREONYLCARBAMOYLADENOSINE DEHYDRATASE"/>
    <property type="match status" value="1"/>
</dbReference>